<feature type="compositionally biased region" description="Low complexity" evidence="1">
    <location>
        <begin position="260"/>
        <end position="277"/>
    </location>
</feature>
<accession>A0AAW2M3U3</accession>
<dbReference type="InterPro" id="IPR040256">
    <property type="entry name" value="At4g02000-like"/>
</dbReference>
<feature type="domain" description="Zinc knuckle CX2CX4HX4C" evidence="2">
    <location>
        <begin position="138"/>
        <end position="185"/>
    </location>
</feature>
<evidence type="ECO:0000313" key="3">
    <source>
        <dbReference type="EMBL" id="KAL0326209.1"/>
    </source>
</evidence>
<sequence length="289" mass="32617">MYLVGRLLYLRPFCADALKSTLLIAFNPVRGMDLKPLHGNHFLLKFNHIVDRNWVLEGCQWSFEKNLLVISSINLNENPQEVCLDWPEFHVHVHGLPLSKMLRDMAIFIGNYLGRFVEVDMDTAGHVWGSHIRIRISIDITKPLKRVLKLRTTLGDEQLLSFAYERLPNFCYLCGCLGHLSKFCELRFSEDFVDPGDATPFGPWLRATNLPIGRNRGLFSARNKSTPHFASPTQNFTFRPSVGIPPHTIQRGASIFGSFSSPVSSSPGPSQPQYLSPRPTATLARALID</sequence>
<proteinExistence type="predicted"/>
<organism evidence="3">
    <name type="scientific">Sesamum radiatum</name>
    <name type="common">Black benniseed</name>
    <dbReference type="NCBI Taxonomy" id="300843"/>
    <lineage>
        <taxon>Eukaryota</taxon>
        <taxon>Viridiplantae</taxon>
        <taxon>Streptophyta</taxon>
        <taxon>Embryophyta</taxon>
        <taxon>Tracheophyta</taxon>
        <taxon>Spermatophyta</taxon>
        <taxon>Magnoliopsida</taxon>
        <taxon>eudicotyledons</taxon>
        <taxon>Gunneridae</taxon>
        <taxon>Pentapetalae</taxon>
        <taxon>asterids</taxon>
        <taxon>lamiids</taxon>
        <taxon>Lamiales</taxon>
        <taxon>Pedaliaceae</taxon>
        <taxon>Sesamum</taxon>
    </lineage>
</organism>
<dbReference type="PANTHER" id="PTHR31286">
    <property type="entry name" value="GLYCINE-RICH CELL WALL STRUCTURAL PROTEIN 1.8-LIKE"/>
    <property type="match status" value="1"/>
</dbReference>
<feature type="region of interest" description="Disordered" evidence="1">
    <location>
        <begin position="260"/>
        <end position="279"/>
    </location>
</feature>
<dbReference type="Pfam" id="PF14392">
    <property type="entry name" value="zf-CCHC_4"/>
    <property type="match status" value="1"/>
</dbReference>
<dbReference type="AlphaFoldDB" id="A0AAW2M3U3"/>
<evidence type="ECO:0000259" key="2">
    <source>
        <dbReference type="Pfam" id="PF14392"/>
    </source>
</evidence>
<dbReference type="PANTHER" id="PTHR31286:SF178">
    <property type="entry name" value="DUF4283 DOMAIN-CONTAINING PROTEIN"/>
    <property type="match status" value="1"/>
</dbReference>
<reference evidence="3" key="1">
    <citation type="submission" date="2020-06" db="EMBL/GenBank/DDBJ databases">
        <authorList>
            <person name="Li T."/>
            <person name="Hu X."/>
            <person name="Zhang T."/>
            <person name="Song X."/>
            <person name="Zhang H."/>
            <person name="Dai N."/>
            <person name="Sheng W."/>
            <person name="Hou X."/>
            <person name="Wei L."/>
        </authorList>
    </citation>
    <scope>NUCLEOTIDE SEQUENCE</scope>
    <source>
        <strain evidence="3">G02</strain>
        <tissue evidence="3">Leaf</tissue>
    </source>
</reference>
<reference evidence="3" key="2">
    <citation type="journal article" date="2024" name="Plant">
        <title>Genomic evolution and insights into agronomic trait innovations of Sesamum species.</title>
        <authorList>
            <person name="Miao H."/>
            <person name="Wang L."/>
            <person name="Qu L."/>
            <person name="Liu H."/>
            <person name="Sun Y."/>
            <person name="Le M."/>
            <person name="Wang Q."/>
            <person name="Wei S."/>
            <person name="Zheng Y."/>
            <person name="Lin W."/>
            <person name="Duan Y."/>
            <person name="Cao H."/>
            <person name="Xiong S."/>
            <person name="Wang X."/>
            <person name="Wei L."/>
            <person name="Li C."/>
            <person name="Ma Q."/>
            <person name="Ju M."/>
            <person name="Zhao R."/>
            <person name="Li G."/>
            <person name="Mu C."/>
            <person name="Tian Q."/>
            <person name="Mei H."/>
            <person name="Zhang T."/>
            <person name="Gao T."/>
            <person name="Zhang H."/>
        </authorList>
    </citation>
    <scope>NUCLEOTIDE SEQUENCE</scope>
    <source>
        <strain evidence="3">G02</strain>
    </source>
</reference>
<name>A0AAW2M3U3_SESRA</name>
<dbReference type="EMBL" id="JACGWJ010000023">
    <property type="protein sequence ID" value="KAL0326209.1"/>
    <property type="molecule type" value="Genomic_DNA"/>
</dbReference>
<gene>
    <name evidence="3" type="ORF">Sradi_5190200</name>
</gene>
<comment type="caution">
    <text evidence="3">The sequence shown here is derived from an EMBL/GenBank/DDBJ whole genome shotgun (WGS) entry which is preliminary data.</text>
</comment>
<evidence type="ECO:0000256" key="1">
    <source>
        <dbReference type="SAM" id="MobiDB-lite"/>
    </source>
</evidence>
<protein>
    <recommendedName>
        <fullName evidence="2">Zinc knuckle CX2CX4HX4C domain-containing protein</fullName>
    </recommendedName>
</protein>
<dbReference type="InterPro" id="IPR025836">
    <property type="entry name" value="Zn_knuckle_CX2CX4HX4C"/>
</dbReference>